<dbReference type="Proteomes" id="UP000664132">
    <property type="component" value="Unassembled WGS sequence"/>
</dbReference>
<name>A0A8H7W4I7_9HELO</name>
<sequence length="231" mass="26069">MFPRLAINRCRDVFSTSHDNPPLFHSWAKRYIVQPQIGYFGPELAEGIKGGIREAIDLATNAAAVMTAHSHDQWVQKMAKYILGTDDFEGRFSRARGVFGDVMGYQKEPLPFQPQDQGWTSSERNVDLWKGNQEVYCNDARVTRIGDMELWRDAAMPRKLMGKIDREKLEKCYDPNFKPGSGAEAPKAMTRTSNAFDVKGFLAEELVNPAVQRQNFLISNPTIACAMDVCT</sequence>
<evidence type="ECO:0000313" key="2">
    <source>
        <dbReference type="Proteomes" id="UP000664132"/>
    </source>
</evidence>
<organism evidence="1 2">
    <name type="scientific">Cadophora malorum</name>
    <dbReference type="NCBI Taxonomy" id="108018"/>
    <lineage>
        <taxon>Eukaryota</taxon>
        <taxon>Fungi</taxon>
        <taxon>Dikarya</taxon>
        <taxon>Ascomycota</taxon>
        <taxon>Pezizomycotina</taxon>
        <taxon>Leotiomycetes</taxon>
        <taxon>Helotiales</taxon>
        <taxon>Ploettnerulaceae</taxon>
        <taxon>Cadophora</taxon>
    </lineage>
</organism>
<protein>
    <submittedName>
        <fullName evidence="1">Uncharacterized protein</fullName>
    </submittedName>
</protein>
<keyword evidence="2" id="KW-1185">Reference proteome</keyword>
<accession>A0A8H7W4I7</accession>
<proteinExistence type="predicted"/>
<dbReference type="AlphaFoldDB" id="A0A8H7W4I7"/>
<dbReference type="EMBL" id="JAFJYH010000243">
    <property type="protein sequence ID" value="KAG4414927.1"/>
    <property type="molecule type" value="Genomic_DNA"/>
</dbReference>
<comment type="caution">
    <text evidence="1">The sequence shown here is derived from an EMBL/GenBank/DDBJ whole genome shotgun (WGS) entry which is preliminary data.</text>
</comment>
<gene>
    <name evidence="1" type="ORF">IFR04_011950</name>
</gene>
<evidence type="ECO:0000313" key="1">
    <source>
        <dbReference type="EMBL" id="KAG4414927.1"/>
    </source>
</evidence>
<dbReference type="OrthoDB" id="3592504at2759"/>
<reference evidence="1" key="1">
    <citation type="submission" date="2021-02" db="EMBL/GenBank/DDBJ databases">
        <title>Genome sequence Cadophora malorum strain M34.</title>
        <authorList>
            <person name="Stefanovic E."/>
            <person name="Vu D."/>
            <person name="Scully C."/>
            <person name="Dijksterhuis J."/>
            <person name="Roader J."/>
            <person name="Houbraken J."/>
        </authorList>
    </citation>
    <scope>NUCLEOTIDE SEQUENCE</scope>
    <source>
        <strain evidence="1">M34</strain>
    </source>
</reference>